<reference evidence="4" key="1">
    <citation type="submission" date="2018-05" db="EMBL/GenBank/DDBJ databases">
        <authorList>
            <person name="Du Z."/>
            <person name="Wang X."/>
        </authorList>
    </citation>
    <scope>NUCLEOTIDE SEQUENCE [LARGE SCALE GENOMIC DNA]</scope>
    <source>
        <strain evidence="4">WDS4C29</strain>
    </source>
</reference>
<dbReference type="InterPro" id="IPR008929">
    <property type="entry name" value="Chondroitin_lyas"/>
</dbReference>
<dbReference type="Proteomes" id="UP000245293">
    <property type="component" value="Unassembled WGS sequence"/>
</dbReference>
<evidence type="ECO:0000313" key="4">
    <source>
        <dbReference type="Proteomes" id="UP000245293"/>
    </source>
</evidence>
<proteinExistence type="predicted"/>
<organism evidence="3 4">
    <name type="scientific">Salibaculum griseiflavum</name>
    <dbReference type="NCBI Taxonomy" id="1914409"/>
    <lineage>
        <taxon>Bacteria</taxon>
        <taxon>Pseudomonadati</taxon>
        <taxon>Pseudomonadota</taxon>
        <taxon>Alphaproteobacteria</taxon>
        <taxon>Rhodobacterales</taxon>
        <taxon>Roseobacteraceae</taxon>
        <taxon>Salibaculum</taxon>
    </lineage>
</organism>
<dbReference type="EMBL" id="QETF01000015">
    <property type="protein sequence ID" value="PWG16295.1"/>
    <property type="molecule type" value="Genomic_DNA"/>
</dbReference>
<evidence type="ECO:0000259" key="2">
    <source>
        <dbReference type="Pfam" id="PF07940"/>
    </source>
</evidence>
<dbReference type="Gene3D" id="1.50.10.100">
    <property type="entry name" value="Chondroitin AC/alginate lyase"/>
    <property type="match status" value="1"/>
</dbReference>
<dbReference type="Pfam" id="PF07940">
    <property type="entry name" value="Hepar_II_III_C"/>
    <property type="match status" value="1"/>
</dbReference>
<gene>
    <name evidence="3" type="ORF">DFK10_12465</name>
</gene>
<dbReference type="GO" id="GO:0016829">
    <property type="term" value="F:lyase activity"/>
    <property type="evidence" value="ECO:0007669"/>
    <property type="project" value="InterPro"/>
</dbReference>
<protein>
    <submittedName>
        <fullName evidence="3">Heparinase</fullName>
    </submittedName>
</protein>
<dbReference type="OrthoDB" id="9787373at2"/>
<dbReference type="Gene3D" id="2.70.98.70">
    <property type="match status" value="1"/>
</dbReference>
<comment type="subcellular location">
    <subcellularLocation>
        <location evidence="1">Cell envelope</location>
    </subcellularLocation>
</comment>
<evidence type="ECO:0000313" key="3">
    <source>
        <dbReference type="EMBL" id="PWG16295.1"/>
    </source>
</evidence>
<dbReference type="AlphaFoldDB" id="A0A2V1P1H6"/>
<name>A0A2V1P1H6_9RHOB</name>
<comment type="caution">
    <text evidence="3">The sequence shown here is derived from an EMBL/GenBank/DDBJ whole genome shotgun (WGS) entry which is preliminary data.</text>
</comment>
<dbReference type="GO" id="GO:0030313">
    <property type="term" value="C:cell envelope"/>
    <property type="evidence" value="ECO:0007669"/>
    <property type="project" value="UniProtKB-SubCell"/>
</dbReference>
<dbReference type="InterPro" id="IPR012480">
    <property type="entry name" value="Hepar_II_III_C"/>
</dbReference>
<keyword evidence="4" id="KW-1185">Reference proteome</keyword>
<dbReference type="RefSeq" id="WP_109389365.1">
    <property type="nucleotide sequence ID" value="NZ_QETF01000015.1"/>
</dbReference>
<evidence type="ECO:0000256" key="1">
    <source>
        <dbReference type="ARBA" id="ARBA00004196"/>
    </source>
</evidence>
<sequence>MDRLHARLATRARPATGFVSSPEPKVIGHYARGRQLLAGNFLIRGELVEAKGQSIWDAAEQVEMGAHLAQGFTWLDDLAAVGDTKARATAQTWLAEWIARFGNGTGPGWTPDLAGRRMIRWITHGLFLLRGQDKDASEAYFRSAARQTIFLSRRWRAARPGLPRFEALAGLIHAGLSLEGMEDRVAPAVSALAHDCKVQIGVDGGIPSRNPEELLHILSLLTWVESALISADKSPPETLLSAISRIAPTLRALRHADGGLARFHGGGRGLDGWLDQALAASRNRDQPEQRLYMGYGRLAAGRTTVVMDADSPPAGAASVDAHASTLAFELASGRRPIIVNCGSGRSFGPDWRRAGRATPSHSTLVLEGLSSSRILKPEGNGIERLDDVPQDVRSDFTTLADGERLAAAHDGYHRSHGLTHVRTLDLSADGRGLAGEDLLTILEDRDQPLFDAALDRCSLQGIPWTLHFHLHPEVVAEIDLGGAAVSLTLKSGEIWVFRQDGAEKLELKPSVYLEYGRLRPRATQQVVLSGRTMSYSTRIRWSLAKAQDTPLAVRDLEDRLPGTFADGTE</sequence>
<feature type="domain" description="Heparinase II/III-like C-terminal" evidence="2">
    <location>
        <begin position="292"/>
        <end position="542"/>
    </location>
</feature>
<accession>A0A2V1P1H6</accession>